<evidence type="ECO:0000313" key="1">
    <source>
        <dbReference type="EMBL" id="MBS7527851.1"/>
    </source>
</evidence>
<dbReference type="InterPro" id="IPR049254">
    <property type="entry name" value="Phage_tail_terminator"/>
</dbReference>
<dbReference type="Pfam" id="PF20765">
    <property type="entry name" value="Phage_tail_terminator_8"/>
    <property type="match status" value="1"/>
</dbReference>
<keyword evidence="2" id="KW-1185">Reference proteome</keyword>
<gene>
    <name evidence="1" type="ORF">KHM83_14295</name>
</gene>
<sequence length="137" mass="15168">MINEVLTGITEKLSEAYPSIPISTEQLVQGSDPAFFIEPIAPIFTKHLAGRYLFETVIDVAYFPGDVSTRTAMYQVALTLFENLKRVEVAGTVIESPTMTYSIDSDVLHFKATYKFMVKEPAAMPEDYMGSVTVTTA</sequence>
<protein>
    <submittedName>
        <fullName evidence="1">Uncharacterized protein</fullName>
    </submittedName>
</protein>
<reference evidence="1 2" key="1">
    <citation type="submission" date="2021-05" db="EMBL/GenBank/DDBJ databases">
        <title>Fusibacter ferrireducens sp. nov., an anaerobic, sulfur- and Fe-reducing bacterium isolated from the mangrove sediment.</title>
        <authorList>
            <person name="Qiu D."/>
        </authorList>
    </citation>
    <scope>NUCLEOTIDE SEQUENCE [LARGE SCALE GENOMIC DNA]</scope>
    <source>
        <strain evidence="1 2">DSM 12116</strain>
    </source>
</reference>
<organism evidence="1 2">
    <name type="scientific">Fusibacter paucivorans</name>
    <dbReference type="NCBI Taxonomy" id="76009"/>
    <lineage>
        <taxon>Bacteria</taxon>
        <taxon>Bacillati</taxon>
        <taxon>Bacillota</taxon>
        <taxon>Clostridia</taxon>
        <taxon>Eubacteriales</taxon>
        <taxon>Eubacteriales Family XII. Incertae Sedis</taxon>
        <taxon>Fusibacter</taxon>
    </lineage>
</organism>
<name>A0ABS5PTH2_9FIRM</name>
<dbReference type="EMBL" id="JAHBCL010000026">
    <property type="protein sequence ID" value="MBS7527851.1"/>
    <property type="molecule type" value="Genomic_DNA"/>
</dbReference>
<dbReference type="RefSeq" id="WP_213237710.1">
    <property type="nucleotide sequence ID" value="NZ_JAHBCL010000026.1"/>
</dbReference>
<evidence type="ECO:0000313" key="2">
    <source>
        <dbReference type="Proteomes" id="UP000746471"/>
    </source>
</evidence>
<proteinExistence type="predicted"/>
<dbReference type="Proteomes" id="UP000746471">
    <property type="component" value="Unassembled WGS sequence"/>
</dbReference>
<comment type="caution">
    <text evidence="1">The sequence shown here is derived from an EMBL/GenBank/DDBJ whole genome shotgun (WGS) entry which is preliminary data.</text>
</comment>
<accession>A0ABS5PTH2</accession>